<evidence type="ECO:0000313" key="1">
    <source>
        <dbReference type="EMBL" id="KKN71734.1"/>
    </source>
</evidence>
<dbReference type="Gene3D" id="2.60.120.860">
    <property type="match status" value="1"/>
</dbReference>
<reference evidence="1" key="1">
    <citation type="journal article" date="2015" name="Nature">
        <title>Complex archaea that bridge the gap between prokaryotes and eukaryotes.</title>
        <authorList>
            <person name="Spang A."/>
            <person name="Saw J.H."/>
            <person name="Jorgensen S.L."/>
            <person name="Zaremba-Niedzwiedzka K."/>
            <person name="Martijn J."/>
            <person name="Lind A.E."/>
            <person name="van Eijk R."/>
            <person name="Schleper C."/>
            <person name="Guy L."/>
            <person name="Ettema T.J."/>
        </authorList>
    </citation>
    <scope>NUCLEOTIDE SEQUENCE</scope>
</reference>
<dbReference type="AlphaFoldDB" id="A0A0F9SXR6"/>
<name>A0A0F9SXR6_9ZZZZ</name>
<sequence length="605" mass="65479">MISTITFGDFTLNASNGVSVNIFREKSAAERDTAILRPARDRGVDIISLTPGAQILEIKGTLLGTVNSISTYQTRVRDFVAVFQQKASLILTATDGVFAYEDCICLNPSSILREEEHFNIDYIPFTIQLLAPRGYAIETTLTENSFLDITGSPFSSEVSIGGSLRPDPIITLTLDSTGGNAITALTFLNKTTNESISVATNFVSDDVVVIDGRAKEVTYNTRAKRFTGLIPRTVLGTNQFRTTVETASTIHQSQTGSDNVRSVFGNTELAQQINPDSNISVPQIDLLLKKITGTAFNLASYDNFNDNSFDTSLWTQTGGTNAVEQNQRLEFQATAPSSHAVTSDETDFEGMKFDIARLTAGTSGETNATHYCQLSASGGLNIRIYLFLQAGTSTIRVDGIDQKTISGVDKTWEFRPVGNNIEIYADGSLEHTVVGQTFAGAGQIEINNAPPSGTQGFYVDNIQKYTGTAQTSNDDITVEIQTDNGGEPSGTVVTSASAIILESSVTEDDFTIIPVTFSTPPSLTSGVDYHIVLTQAGGDAQNFYSFKINTAGDYTQGKINVSTDAGSTWTAQALEDLWFKLYDSFPTDFNLDVEFDYFLTHHSVA</sequence>
<accession>A0A0F9SXR6</accession>
<proteinExistence type="predicted"/>
<protein>
    <submittedName>
        <fullName evidence="1">Uncharacterized protein</fullName>
    </submittedName>
</protein>
<gene>
    <name evidence="1" type="ORF">LCGC14_0418000</name>
</gene>
<dbReference type="EMBL" id="LAZR01000377">
    <property type="protein sequence ID" value="KKN71734.1"/>
    <property type="molecule type" value="Genomic_DNA"/>
</dbReference>
<organism evidence="1">
    <name type="scientific">marine sediment metagenome</name>
    <dbReference type="NCBI Taxonomy" id="412755"/>
    <lineage>
        <taxon>unclassified sequences</taxon>
        <taxon>metagenomes</taxon>
        <taxon>ecological metagenomes</taxon>
    </lineage>
</organism>
<comment type="caution">
    <text evidence="1">The sequence shown here is derived from an EMBL/GenBank/DDBJ whole genome shotgun (WGS) entry which is preliminary data.</text>
</comment>